<feature type="region of interest" description="Disordered" evidence="8">
    <location>
        <begin position="100"/>
        <end position="123"/>
    </location>
</feature>
<dbReference type="SUPFAM" id="SSF57783">
    <property type="entry name" value="Zinc beta-ribbon"/>
    <property type="match status" value="1"/>
</dbReference>
<comment type="subcellular location">
    <subcellularLocation>
        <location evidence="1 7">Nucleus</location>
    </subcellularLocation>
</comment>
<dbReference type="CDD" id="cd13749">
    <property type="entry name" value="Zn-ribbon_TFIIS"/>
    <property type="match status" value="1"/>
</dbReference>
<dbReference type="InterPro" id="IPR003617">
    <property type="entry name" value="TFIIS/CRSP70_N_sub"/>
</dbReference>
<dbReference type="Gene3D" id="2.20.25.10">
    <property type="match status" value="1"/>
</dbReference>
<organism evidence="12 13">
    <name type="scientific">Microbotryum silenes-dioicae</name>
    <dbReference type="NCBI Taxonomy" id="796604"/>
    <lineage>
        <taxon>Eukaryota</taxon>
        <taxon>Fungi</taxon>
        <taxon>Dikarya</taxon>
        <taxon>Basidiomycota</taxon>
        <taxon>Pucciniomycotina</taxon>
        <taxon>Microbotryomycetes</taxon>
        <taxon>Microbotryales</taxon>
        <taxon>Microbotryaceae</taxon>
        <taxon>Microbotryum</taxon>
    </lineage>
</organism>
<gene>
    <name evidence="12" type="primary">BQ5605_C003g01955</name>
    <name evidence="12" type="ORF">BQ5605_C003G01955</name>
</gene>
<dbReference type="GO" id="GO:0005634">
    <property type="term" value="C:nucleus"/>
    <property type="evidence" value="ECO:0007669"/>
    <property type="project" value="UniProtKB-SubCell"/>
</dbReference>
<dbReference type="InterPro" id="IPR035441">
    <property type="entry name" value="TFIIS/LEDGF_dom_sf"/>
</dbReference>
<dbReference type="PANTHER" id="PTHR11477:SF0">
    <property type="entry name" value="IP08861P-RELATED"/>
    <property type="match status" value="1"/>
</dbReference>
<feature type="compositionally biased region" description="Low complexity" evidence="8">
    <location>
        <begin position="100"/>
        <end position="113"/>
    </location>
</feature>
<dbReference type="PROSITE" id="PS51319">
    <property type="entry name" value="TFIIS_N"/>
    <property type="match status" value="1"/>
</dbReference>
<dbReference type="InterPro" id="IPR017923">
    <property type="entry name" value="TFIIS_N"/>
</dbReference>
<feature type="domain" description="TFIIS-type" evidence="9">
    <location>
        <begin position="378"/>
        <end position="418"/>
    </location>
</feature>
<evidence type="ECO:0000256" key="6">
    <source>
        <dbReference type="PROSITE-ProRule" id="PRU00472"/>
    </source>
</evidence>
<dbReference type="Gene3D" id="1.20.930.10">
    <property type="entry name" value="Conserved domain common to transcription factors TFIIS, elongin A, CRSP70"/>
    <property type="match status" value="1"/>
</dbReference>
<dbReference type="SUPFAM" id="SSF46942">
    <property type="entry name" value="Elongation factor TFIIS domain 2"/>
    <property type="match status" value="1"/>
</dbReference>
<dbReference type="STRING" id="796604.A0A2X0M0D7"/>
<evidence type="ECO:0000313" key="13">
    <source>
        <dbReference type="Proteomes" id="UP000249464"/>
    </source>
</evidence>
<keyword evidence="2" id="KW-0479">Metal-binding</keyword>
<evidence type="ECO:0000256" key="2">
    <source>
        <dbReference type="ARBA" id="ARBA00022723"/>
    </source>
</evidence>
<dbReference type="InterPro" id="IPR003618">
    <property type="entry name" value="TFIIS_cen_dom"/>
</dbReference>
<dbReference type="GO" id="GO:0001139">
    <property type="term" value="F:RNA polymerase II complex recruiting activity"/>
    <property type="evidence" value="ECO:0007669"/>
    <property type="project" value="TreeGrafter"/>
</dbReference>
<feature type="domain" description="TFIIS N-terminal" evidence="10">
    <location>
        <begin position="27"/>
        <end position="100"/>
    </location>
</feature>
<feature type="region of interest" description="Disordered" evidence="8">
    <location>
        <begin position="144"/>
        <end position="234"/>
    </location>
</feature>
<dbReference type="PROSITE" id="PS00466">
    <property type="entry name" value="ZF_TFIIS_1"/>
    <property type="match status" value="1"/>
</dbReference>
<feature type="domain" description="TFIIS central" evidence="11">
    <location>
        <begin position="239"/>
        <end position="320"/>
    </location>
</feature>
<dbReference type="GO" id="GO:0000977">
    <property type="term" value="F:RNA polymerase II transcription regulatory region sequence-specific DNA binding"/>
    <property type="evidence" value="ECO:0007669"/>
    <property type="project" value="TreeGrafter"/>
</dbReference>
<dbReference type="FunFam" id="2.20.25.10:FF:000001">
    <property type="entry name" value="Probable Transcription elongation factor S-II"/>
    <property type="match status" value="1"/>
</dbReference>
<dbReference type="GO" id="GO:0031564">
    <property type="term" value="P:transcription antitermination"/>
    <property type="evidence" value="ECO:0007669"/>
    <property type="project" value="TreeGrafter"/>
</dbReference>
<dbReference type="SMART" id="SM00440">
    <property type="entry name" value="ZnF_C2C2"/>
    <property type="match status" value="1"/>
</dbReference>
<dbReference type="PROSITE" id="PS51133">
    <property type="entry name" value="ZF_TFIIS_2"/>
    <property type="match status" value="1"/>
</dbReference>
<dbReference type="SUPFAM" id="SSF47676">
    <property type="entry name" value="Conserved domain common to transcription factors TFIIS, elongin A, CRSP70"/>
    <property type="match status" value="1"/>
</dbReference>
<dbReference type="GO" id="GO:0006368">
    <property type="term" value="P:transcription elongation by RNA polymerase II"/>
    <property type="evidence" value="ECO:0007669"/>
    <property type="project" value="TreeGrafter"/>
</dbReference>
<dbReference type="Pfam" id="PF07500">
    <property type="entry name" value="TFIIS_M"/>
    <property type="match status" value="1"/>
</dbReference>
<keyword evidence="3 6" id="KW-0863">Zinc-finger</keyword>
<dbReference type="PIRSF" id="PIRSF006704">
    <property type="entry name" value="TF_IIS"/>
    <property type="match status" value="1"/>
</dbReference>
<reference evidence="12 13" key="1">
    <citation type="submission" date="2016-11" db="EMBL/GenBank/DDBJ databases">
        <authorList>
            <person name="Jaros S."/>
            <person name="Januszkiewicz K."/>
            <person name="Wedrychowicz H."/>
        </authorList>
    </citation>
    <scope>NUCLEOTIDE SEQUENCE [LARGE SCALE GENOMIC DNA]</scope>
</reference>
<evidence type="ECO:0000256" key="8">
    <source>
        <dbReference type="SAM" id="MobiDB-lite"/>
    </source>
</evidence>
<evidence type="ECO:0000259" key="11">
    <source>
        <dbReference type="PROSITE" id="PS51321"/>
    </source>
</evidence>
<dbReference type="InterPro" id="IPR035100">
    <property type="entry name" value="TF_IIS-typ"/>
</dbReference>
<evidence type="ECO:0000256" key="1">
    <source>
        <dbReference type="ARBA" id="ARBA00004123"/>
    </source>
</evidence>
<dbReference type="FunFam" id="1.10.472.30:FF:000003">
    <property type="entry name" value="Transcription elongation factor S-II"/>
    <property type="match status" value="1"/>
</dbReference>
<feature type="compositionally biased region" description="Low complexity" evidence="8">
    <location>
        <begin position="183"/>
        <end position="206"/>
    </location>
</feature>
<dbReference type="InterPro" id="IPR036575">
    <property type="entry name" value="TFIIS_cen_dom_sf"/>
</dbReference>
<evidence type="ECO:0000256" key="7">
    <source>
        <dbReference type="PROSITE-ProRule" id="PRU00649"/>
    </source>
</evidence>
<dbReference type="GO" id="GO:0008270">
    <property type="term" value="F:zinc ion binding"/>
    <property type="evidence" value="ECO:0007669"/>
    <property type="project" value="UniProtKB-KW"/>
</dbReference>
<protein>
    <submittedName>
        <fullName evidence="12">BQ5605_C003g01955 protein</fullName>
    </submittedName>
</protein>
<dbReference type="AlphaFoldDB" id="A0A2X0M0D7"/>
<dbReference type="InterPro" id="IPR001222">
    <property type="entry name" value="Znf_TFIIS"/>
</dbReference>
<dbReference type="CDD" id="cd00183">
    <property type="entry name" value="TFIIS_I"/>
    <property type="match status" value="1"/>
</dbReference>
<keyword evidence="5 7" id="KW-0539">Nucleus</keyword>
<evidence type="ECO:0000259" key="9">
    <source>
        <dbReference type="PROSITE" id="PS51133"/>
    </source>
</evidence>
<evidence type="ECO:0000256" key="3">
    <source>
        <dbReference type="ARBA" id="ARBA00022771"/>
    </source>
</evidence>
<dbReference type="GO" id="GO:0031440">
    <property type="term" value="P:regulation of mRNA 3'-end processing"/>
    <property type="evidence" value="ECO:0007669"/>
    <property type="project" value="TreeGrafter"/>
</dbReference>
<keyword evidence="13" id="KW-1185">Reference proteome</keyword>
<dbReference type="PROSITE" id="PS51321">
    <property type="entry name" value="TFIIS_CENTRAL"/>
    <property type="match status" value="1"/>
</dbReference>
<accession>A0A2X0M0D7</accession>
<keyword evidence="4" id="KW-0862">Zinc</keyword>
<sequence length="420" mass="45065">MTSTPTSLVVSLKKQLSTAVTKDQPQVLPVPLLRITGQDADPEIASILQQLKKQVIATEELIRETKIGVTVNKLKSNPNKAVADLAREIVKKWKNDVGVAASSSSTGGAAKSKPPVSGAGERIASATGSGAELTCVAGLRSALNAPSPSPAPASPAGPIHKTSTSTTKRPPPSSTTAPKEELTAAPTTTTTTTTTTTSPSKTSSTPVPKRKQSLNSAPRTHTTDGLDFGSDEYSLNDKTRDKCVEMIYDAMSFDSDAPTDLICKRAQALEQHVHINEPLAGYRAKIRSLYLNLKAANNPSLREDVVSGEISVTRLYGMSPAVSIELRAQSTLMSGCSCEVSLRSQEMASEEQQALNRKLAEENLFKAQGAAPQQAETDAFQCGKCKQRRTMYYQMQTRSADEPMTTFVTCLNCNNRWKFS</sequence>
<dbReference type="Gene3D" id="1.10.472.30">
    <property type="entry name" value="Transcription elongation factor S-II, central domain"/>
    <property type="match status" value="1"/>
</dbReference>
<dbReference type="PANTHER" id="PTHR11477">
    <property type="entry name" value="TRANSCRIPTION FACTOR S-II ZINC FINGER DOMAIN-CONTAINING PROTEIN"/>
    <property type="match status" value="1"/>
</dbReference>
<dbReference type="EMBL" id="FQNC01000042">
    <property type="protein sequence ID" value="SGY38083.1"/>
    <property type="molecule type" value="Genomic_DNA"/>
</dbReference>
<dbReference type="Pfam" id="PF08711">
    <property type="entry name" value="Med26"/>
    <property type="match status" value="1"/>
</dbReference>
<name>A0A2X0M0D7_9BASI</name>
<dbReference type="Pfam" id="PF01096">
    <property type="entry name" value="Zn_ribbon_TFIIS"/>
    <property type="match status" value="1"/>
</dbReference>
<evidence type="ECO:0000256" key="5">
    <source>
        <dbReference type="ARBA" id="ARBA00023242"/>
    </source>
</evidence>
<evidence type="ECO:0000259" key="10">
    <source>
        <dbReference type="PROSITE" id="PS51319"/>
    </source>
</evidence>
<proteinExistence type="predicted"/>
<evidence type="ECO:0000313" key="12">
    <source>
        <dbReference type="EMBL" id="SGY38083.1"/>
    </source>
</evidence>
<dbReference type="Proteomes" id="UP000249464">
    <property type="component" value="Unassembled WGS sequence"/>
</dbReference>
<dbReference type="GO" id="GO:0006362">
    <property type="term" value="P:transcription elongation by RNA polymerase I"/>
    <property type="evidence" value="ECO:0007669"/>
    <property type="project" value="TreeGrafter"/>
</dbReference>
<dbReference type="SMART" id="SM00509">
    <property type="entry name" value="TFS2N"/>
    <property type="match status" value="1"/>
</dbReference>
<dbReference type="SMART" id="SM00510">
    <property type="entry name" value="TFS2M"/>
    <property type="match status" value="1"/>
</dbReference>
<evidence type="ECO:0000256" key="4">
    <source>
        <dbReference type="ARBA" id="ARBA00022833"/>
    </source>
</evidence>